<dbReference type="Gene3D" id="3.40.50.300">
    <property type="entry name" value="P-loop containing nucleotide triphosphate hydrolases"/>
    <property type="match status" value="1"/>
</dbReference>
<organism evidence="2 3">
    <name type="scientific">Araneus ventricosus</name>
    <name type="common">Orbweaver spider</name>
    <name type="synonym">Epeira ventricosa</name>
    <dbReference type="NCBI Taxonomy" id="182803"/>
    <lineage>
        <taxon>Eukaryota</taxon>
        <taxon>Metazoa</taxon>
        <taxon>Ecdysozoa</taxon>
        <taxon>Arthropoda</taxon>
        <taxon>Chelicerata</taxon>
        <taxon>Arachnida</taxon>
        <taxon>Araneae</taxon>
        <taxon>Araneomorphae</taxon>
        <taxon>Entelegynae</taxon>
        <taxon>Araneoidea</taxon>
        <taxon>Araneidae</taxon>
        <taxon>Araneus</taxon>
    </lineage>
</organism>
<dbReference type="CDD" id="cd18809">
    <property type="entry name" value="SF1_C_RecD"/>
    <property type="match status" value="1"/>
</dbReference>
<dbReference type="EMBL" id="BGPR01000333">
    <property type="protein sequence ID" value="GBM13725.1"/>
    <property type="molecule type" value="Genomic_DNA"/>
</dbReference>
<dbReference type="InterPro" id="IPR027417">
    <property type="entry name" value="P-loop_NTPase"/>
</dbReference>
<dbReference type="Proteomes" id="UP000499080">
    <property type="component" value="Unassembled WGS sequence"/>
</dbReference>
<dbReference type="OrthoDB" id="6141723at2759"/>
<dbReference type="SUPFAM" id="SSF52540">
    <property type="entry name" value="P-loop containing nucleoside triphosphate hydrolases"/>
    <property type="match status" value="1"/>
</dbReference>
<comment type="caution">
    <text evidence="2">The sequence shown here is derived from an EMBL/GenBank/DDBJ whole genome shotgun (WGS) entry which is preliminary data.</text>
</comment>
<dbReference type="InterPro" id="IPR046700">
    <property type="entry name" value="DUF6570"/>
</dbReference>
<proteinExistence type="predicted"/>
<evidence type="ECO:0000259" key="1">
    <source>
        <dbReference type="Pfam" id="PF20209"/>
    </source>
</evidence>
<sequence>MAVEAGVANLQLNGGAPTSTGSFTMDSYLCLAIPNYSIECLGKRIWKEIDGHCTKHFAKHFTENKFGHVCNVCDSVRFLKDVTPSCKNEKFLSALSAEFPDKDVQAFNLCGSCEISLYNSKIPPLSRTNGFIYPDRPDLQSLDPISERLISPRLPFIQIRRLRSEGYAGFGQVINVQVDVNTIVQHYGVIKSRPHVISKFHNINGNAMWTPVHVRNATIIFSGAVKCKRKQFLVVPASEITVHKSQGATFDEIVYDYNKSQHNHLVYVGLSRVKTLEGLYLTNDKNDYIFHHAKGTTALNIKEINDEYLRLDRYPLETLVSQTRRFIALQDDSGNSTSLIVTNLNVQSLYARGRDVATD</sequence>
<keyword evidence="3" id="KW-1185">Reference proteome</keyword>
<protein>
    <recommendedName>
        <fullName evidence="1">DUF6570 domain-containing protein</fullName>
    </recommendedName>
</protein>
<dbReference type="Pfam" id="PF20209">
    <property type="entry name" value="DUF6570"/>
    <property type="match status" value="1"/>
</dbReference>
<gene>
    <name evidence="2" type="ORF">AVEN_89992_1</name>
</gene>
<name>A0A4Y2DDW7_ARAVE</name>
<feature type="domain" description="DUF6570" evidence="1">
    <location>
        <begin position="120"/>
        <end position="198"/>
    </location>
</feature>
<accession>A0A4Y2DDW7</accession>
<evidence type="ECO:0000313" key="2">
    <source>
        <dbReference type="EMBL" id="GBM13725.1"/>
    </source>
</evidence>
<reference evidence="2 3" key="1">
    <citation type="journal article" date="2019" name="Sci. Rep.">
        <title>Orb-weaving spider Araneus ventricosus genome elucidates the spidroin gene catalogue.</title>
        <authorList>
            <person name="Kono N."/>
            <person name="Nakamura H."/>
            <person name="Ohtoshi R."/>
            <person name="Moran D.A.P."/>
            <person name="Shinohara A."/>
            <person name="Yoshida Y."/>
            <person name="Fujiwara M."/>
            <person name="Mori M."/>
            <person name="Tomita M."/>
            <person name="Arakawa K."/>
        </authorList>
    </citation>
    <scope>NUCLEOTIDE SEQUENCE [LARGE SCALE GENOMIC DNA]</scope>
</reference>
<dbReference type="AlphaFoldDB" id="A0A4Y2DDW7"/>
<evidence type="ECO:0000313" key="3">
    <source>
        <dbReference type="Proteomes" id="UP000499080"/>
    </source>
</evidence>